<accession>A0A532URM8</accession>
<dbReference type="PANTHER" id="PTHR30390:SF6">
    <property type="entry name" value="DNAA INITIATOR-ASSOCIATING PROTEIN DIAA"/>
    <property type="match status" value="1"/>
</dbReference>
<feature type="binding site" evidence="9">
    <location>
        <begin position="95"/>
        <end position="96"/>
    </location>
    <ligand>
        <name>substrate</name>
    </ligand>
</feature>
<comment type="cofactor">
    <cofactor evidence="9">
        <name>Zn(2+)</name>
        <dbReference type="ChEBI" id="CHEBI:29105"/>
    </cofactor>
    <text evidence="9">Binds 1 zinc ion per subunit.</text>
</comment>
<dbReference type="GO" id="GO:2001061">
    <property type="term" value="P:D-glycero-D-manno-heptose 7-phosphate biosynthetic process"/>
    <property type="evidence" value="ECO:0007669"/>
    <property type="project" value="UniProtKB-UniPathway"/>
</dbReference>
<evidence type="ECO:0000256" key="8">
    <source>
        <dbReference type="ARBA" id="ARBA00023277"/>
    </source>
</evidence>
<evidence type="ECO:0000256" key="4">
    <source>
        <dbReference type="ARBA" id="ARBA00022490"/>
    </source>
</evidence>
<comment type="pathway">
    <text evidence="9">Carbohydrate biosynthesis; D-glycero-D-manno-heptose 7-phosphate biosynthesis; D-glycero-alpha-D-manno-heptose 7-phosphate and D-glycero-beta-D-manno-heptose 7-phosphate from sedoheptulose 7-phosphate: step 1/1.</text>
</comment>
<dbReference type="HAMAP" id="MF_00067">
    <property type="entry name" value="GmhA"/>
    <property type="match status" value="1"/>
</dbReference>
<dbReference type="AlphaFoldDB" id="A0A532URM8"/>
<evidence type="ECO:0000256" key="3">
    <source>
        <dbReference type="ARBA" id="ARBA00009894"/>
    </source>
</evidence>
<feature type="binding site" evidence="9">
    <location>
        <begin position="121"/>
        <end position="123"/>
    </location>
    <ligand>
        <name>substrate</name>
    </ligand>
</feature>
<keyword evidence="5 9" id="KW-0479">Metal-binding</keyword>
<evidence type="ECO:0000259" key="10">
    <source>
        <dbReference type="PROSITE" id="PS51464"/>
    </source>
</evidence>
<evidence type="ECO:0000256" key="9">
    <source>
        <dbReference type="HAMAP-Rule" id="MF_00067"/>
    </source>
</evidence>
<sequence>MDDRELISRSLKESAETKEAMISACMEALLKAADWITGAMNNGRKLLICGNGGSAADSQHIATEFVVRLTSENDRRALPAIALTTDTSTLTAASNDYGFDRVFSRQVEALGHEGDVLIAISTSGSSSNVIEATKVAQGKGIKVIAFLGQDKRQLGETADLCLCIPSRSGQRIQEGHITAGHLLVALVERRLTSGTD</sequence>
<evidence type="ECO:0000256" key="2">
    <source>
        <dbReference type="ARBA" id="ARBA00004496"/>
    </source>
</evidence>
<name>A0A532URM8_UNCL8</name>
<dbReference type="GO" id="GO:0097367">
    <property type="term" value="F:carbohydrate derivative binding"/>
    <property type="evidence" value="ECO:0007669"/>
    <property type="project" value="InterPro"/>
</dbReference>
<feature type="binding site" evidence="9">
    <location>
        <position position="60"/>
    </location>
    <ligand>
        <name>Zn(2+)</name>
        <dbReference type="ChEBI" id="CHEBI:29105"/>
    </ligand>
</feature>
<evidence type="ECO:0000313" key="11">
    <source>
        <dbReference type="EMBL" id="TKJ37589.1"/>
    </source>
</evidence>
<dbReference type="GO" id="GO:0005737">
    <property type="term" value="C:cytoplasm"/>
    <property type="evidence" value="ECO:0007669"/>
    <property type="project" value="UniProtKB-SubCell"/>
</dbReference>
<feature type="domain" description="SIS" evidence="10">
    <location>
        <begin position="36"/>
        <end position="196"/>
    </location>
</feature>
<feature type="binding site" evidence="9">
    <location>
        <position position="181"/>
    </location>
    <ligand>
        <name>Zn(2+)</name>
        <dbReference type="ChEBI" id="CHEBI:29105"/>
    </ligand>
</feature>
<dbReference type="InterPro" id="IPR004515">
    <property type="entry name" value="Phosphoheptose_Isoase"/>
</dbReference>
<feature type="binding site" evidence="9">
    <location>
        <begin position="51"/>
        <end position="53"/>
    </location>
    <ligand>
        <name>substrate</name>
    </ligand>
</feature>
<proteinExistence type="inferred from homology"/>
<protein>
    <recommendedName>
        <fullName evidence="9">Phosphoheptose isomerase</fullName>
        <ecNumber evidence="9">5.3.1.28</ecNumber>
    </recommendedName>
    <alternativeName>
        <fullName evidence="9">Sedoheptulose 7-phosphate isomerase</fullName>
    </alternativeName>
</protein>
<keyword evidence="8 9" id="KW-0119">Carbohydrate metabolism</keyword>
<evidence type="ECO:0000256" key="5">
    <source>
        <dbReference type="ARBA" id="ARBA00022723"/>
    </source>
</evidence>
<evidence type="ECO:0000256" key="1">
    <source>
        <dbReference type="ARBA" id="ARBA00000348"/>
    </source>
</evidence>
<dbReference type="Gene3D" id="3.40.50.10490">
    <property type="entry name" value="Glucose-6-phosphate isomerase like protein, domain 1"/>
    <property type="match status" value="1"/>
</dbReference>
<dbReference type="UniPathway" id="UPA00041">
    <property type="reaction ID" value="UER00436"/>
</dbReference>
<dbReference type="InterPro" id="IPR001347">
    <property type="entry name" value="SIS_dom"/>
</dbReference>
<feature type="binding site" evidence="9">
    <location>
        <position position="64"/>
    </location>
    <ligand>
        <name>substrate</name>
    </ligand>
</feature>
<dbReference type="EC" id="5.3.1.28" evidence="9"/>
<evidence type="ECO:0000313" key="12">
    <source>
        <dbReference type="Proteomes" id="UP000319619"/>
    </source>
</evidence>
<dbReference type="GO" id="GO:0005975">
    <property type="term" value="P:carbohydrate metabolic process"/>
    <property type="evidence" value="ECO:0007669"/>
    <property type="project" value="UniProtKB-UniRule"/>
</dbReference>
<feature type="binding site" evidence="9">
    <location>
        <position position="173"/>
    </location>
    <ligand>
        <name>substrate</name>
    </ligand>
</feature>
<keyword evidence="6 9" id="KW-0862">Zinc</keyword>
<comment type="miscellaneous">
    <text evidence="9">The reaction produces a racemic mixture of D-glycero-alpha-D-manno-heptose 7-phosphate and D-glycero-beta-D-manno-heptose 7-phosphate.</text>
</comment>
<dbReference type="PANTHER" id="PTHR30390">
    <property type="entry name" value="SEDOHEPTULOSE 7-PHOSPHATE ISOMERASE / DNAA INITIATOR-ASSOCIATING FACTOR FOR REPLICATION INITIATION"/>
    <property type="match status" value="1"/>
</dbReference>
<gene>
    <name evidence="9" type="primary">gmhA</name>
    <name evidence="11" type="ORF">CEE37_13830</name>
</gene>
<comment type="subcellular location">
    <subcellularLocation>
        <location evidence="2 9">Cytoplasm</location>
    </subcellularLocation>
</comment>
<feature type="binding site" evidence="9">
    <location>
        <position position="126"/>
    </location>
    <ligand>
        <name>substrate</name>
    </ligand>
</feature>
<keyword evidence="7 9" id="KW-0413">Isomerase</keyword>
<feature type="binding site" evidence="9">
    <location>
        <position position="173"/>
    </location>
    <ligand>
        <name>Zn(2+)</name>
        <dbReference type="ChEBI" id="CHEBI:29105"/>
    </ligand>
</feature>
<dbReference type="CDD" id="cd05006">
    <property type="entry name" value="SIS_GmhA"/>
    <property type="match status" value="1"/>
</dbReference>
<dbReference type="GO" id="GO:0008968">
    <property type="term" value="F:D-sedoheptulose 7-phosphate isomerase activity"/>
    <property type="evidence" value="ECO:0007669"/>
    <property type="project" value="UniProtKB-UniRule"/>
</dbReference>
<dbReference type="EMBL" id="NJBN01000012">
    <property type="protein sequence ID" value="TKJ37589.1"/>
    <property type="molecule type" value="Genomic_DNA"/>
</dbReference>
<dbReference type="SUPFAM" id="SSF53697">
    <property type="entry name" value="SIS domain"/>
    <property type="match status" value="1"/>
</dbReference>
<comment type="caution">
    <text evidence="11">The sequence shown here is derived from an EMBL/GenBank/DDBJ whole genome shotgun (WGS) entry which is preliminary data.</text>
</comment>
<dbReference type="InterPro" id="IPR035461">
    <property type="entry name" value="GmhA/DiaA"/>
</dbReference>
<dbReference type="Pfam" id="PF13580">
    <property type="entry name" value="SIS_2"/>
    <property type="match status" value="1"/>
</dbReference>
<organism evidence="11 12">
    <name type="scientific">candidate division LCP-89 bacterium B3_LCP</name>
    <dbReference type="NCBI Taxonomy" id="2012998"/>
    <lineage>
        <taxon>Bacteria</taxon>
        <taxon>Pseudomonadati</taxon>
        <taxon>Bacteria division LCP-89</taxon>
    </lineage>
</organism>
<keyword evidence="4 9" id="KW-0963">Cytoplasm</keyword>
<evidence type="ECO:0000256" key="7">
    <source>
        <dbReference type="ARBA" id="ARBA00023235"/>
    </source>
</evidence>
<dbReference type="InterPro" id="IPR046348">
    <property type="entry name" value="SIS_dom_sf"/>
</dbReference>
<comment type="catalytic activity">
    <reaction evidence="1 9">
        <text>2 D-sedoheptulose 7-phosphate = D-glycero-alpha-D-manno-heptose 7-phosphate + D-glycero-beta-D-manno-heptose 7-phosphate</text>
        <dbReference type="Rhea" id="RHEA:27489"/>
        <dbReference type="ChEBI" id="CHEBI:57483"/>
        <dbReference type="ChEBI" id="CHEBI:60203"/>
        <dbReference type="ChEBI" id="CHEBI:60204"/>
        <dbReference type="EC" id="5.3.1.28"/>
    </reaction>
</comment>
<comment type="similarity">
    <text evidence="3 9">Belongs to the SIS family. GmhA subfamily.</text>
</comment>
<reference evidence="11 12" key="1">
    <citation type="submission" date="2017-06" db="EMBL/GenBank/DDBJ databases">
        <title>Novel microbial phyla capable of carbon fixation and sulfur reduction in deep-sea sediments.</title>
        <authorList>
            <person name="Huang J."/>
            <person name="Baker B."/>
            <person name="Wang Y."/>
        </authorList>
    </citation>
    <scope>NUCLEOTIDE SEQUENCE [LARGE SCALE GENOMIC DNA]</scope>
    <source>
        <strain evidence="11">B3_LCP</strain>
    </source>
</reference>
<feature type="binding site" evidence="9">
    <location>
        <position position="64"/>
    </location>
    <ligand>
        <name>Zn(2+)</name>
        <dbReference type="ChEBI" id="CHEBI:29105"/>
    </ligand>
</feature>
<dbReference type="GO" id="GO:0008270">
    <property type="term" value="F:zinc ion binding"/>
    <property type="evidence" value="ECO:0007669"/>
    <property type="project" value="UniProtKB-UniRule"/>
</dbReference>
<evidence type="ECO:0000256" key="6">
    <source>
        <dbReference type="ARBA" id="ARBA00022833"/>
    </source>
</evidence>
<comment type="function">
    <text evidence="9">Catalyzes the isomerization of sedoheptulose 7-phosphate in D-glycero-D-manno-heptose 7-phosphate.</text>
</comment>
<dbReference type="PROSITE" id="PS51464">
    <property type="entry name" value="SIS"/>
    <property type="match status" value="1"/>
</dbReference>
<dbReference type="Proteomes" id="UP000319619">
    <property type="component" value="Unassembled WGS sequence"/>
</dbReference>
<dbReference type="InterPro" id="IPR050099">
    <property type="entry name" value="SIS_GmhA/DiaA_subfam"/>
</dbReference>